<dbReference type="Gramene" id="ESW33432">
    <property type="protein sequence ID" value="ESW33432"/>
    <property type="gene ID" value="PHAVU_001G068700g"/>
</dbReference>
<keyword evidence="1" id="KW-0175">Coiled coil</keyword>
<dbReference type="SMR" id="V7CTB6"/>
<dbReference type="EMBL" id="CM002288">
    <property type="protein sequence ID" value="ESW33432.1"/>
    <property type="molecule type" value="Genomic_DNA"/>
</dbReference>
<evidence type="ECO:0000313" key="2">
    <source>
        <dbReference type="EMBL" id="ESW33432.1"/>
    </source>
</evidence>
<reference evidence="3" key="1">
    <citation type="journal article" date="2014" name="Nat. Genet.">
        <title>A reference genome for common bean and genome-wide analysis of dual domestications.</title>
        <authorList>
            <person name="Schmutz J."/>
            <person name="McClean P.E."/>
            <person name="Mamidi S."/>
            <person name="Wu G.A."/>
            <person name="Cannon S.B."/>
            <person name="Grimwood J."/>
            <person name="Jenkins J."/>
            <person name="Shu S."/>
            <person name="Song Q."/>
            <person name="Chavarro C."/>
            <person name="Torres-Torres M."/>
            <person name="Geffroy V."/>
            <person name="Moghaddam S.M."/>
            <person name="Gao D."/>
            <person name="Abernathy B."/>
            <person name="Barry K."/>
            <person name="Blair M."/>
            <person name="Brick M.A."/>
            <person name="Chovatia M."/>
            <person name="Gepts P."/>
            <person name="Goodstein D.M."/>
            <person name="Gonzales M."/>
            <person name="Hellsten U."/>
            <person name="Hyten D.L."/>
            <person name="Jia G."/>
            <person name="Kelly J.D."/>
            <person name="Kudrna D."/>
            <person name="Lee R."/>
            <person name="Richard M.M."/>
            <person name="Miklas P.N."/>
            <person name="Osorno J.M."/>
            <person name="Rodrigues J."/>
            <person name="Thareau V."/>
            <person name="Urrea C.A."/>
            <person name="Wang M."/>
            <person name="Yu Y."/>
            <person name="Zhang M."/>
            <person name="Wing R.A."/>
            <person name="Cregan P.B."/>
            <person name="Rokhsar D.S."/>
            <person name="Jackson S.A."/>
        </authorList>
    </citation>
    <scope>NUCLEOTIDE SEQUENCE [LARGE SCALE GENOMIC DNA]</scope>
    <source>
        <strain evidence="3">cv. G19833</strain>
    </source>
</reference>
<sequence length="142" mass="15853">MGSVLKEQDSTKVEGLKTELAESAASLQSAHDSNSVLLGKNKDLAAELARLKLENDRLLARCLSAKEKEKEVLVEQEKLVVSSSAKRERADQFQPAPHKVGEDLQRTQDFVLHPHESRFNKGLEQAAFFYGIPLDEGKILRK</sequence>
<name>V7CTB6_PHAVU</name>
<evidence type="ECO:0000313" key="3">
    <source>
        <dbReference type="Proteomes" id="UP000000226"/>
    </source>
</evidence>
<organism evidence="2 3">
    <name type="scientific">Phaseolus vulgaris</name>
    <name type="common">Kidney bean</name>
    <name type="synonym">French bean</name>
    <dbReference type="NCBI Taxonomy" id="3885"/>
    <lineage>
        <taxon>Eukaryota</taxon>
        <taxon>Viridiplantae</taxon>
        <taxon>Streptophyta</taxon>
        <taxon>Embryophyta</taxon>
        <taxon>Tracheophyta</taxon>
        <taxon>Spermatophyta</taxon>
        <taxon>Magnoliopsida</taxon>
        <taxon>eudicotyledons</taxon>
        <taxon>Gunneridae</taxon>
        <taxon>Pentapetalae</taxon>
        <taxon>rosids</taxon>
        <taxon>fabids</taxon>
        <taxon>Fabales</taxon>
        <taxon>Fabaceae</taxon>
        <taxon>Papilionoideae</taxon>
        <taxon>50 kb inversion clade</taxon>
        <taxon>NPAAA clade</taxon>
        <taxon>indigoferoid/millettioid clade</taxon>
        <taxon>Phaseoleae</taxon>
        <taxon>Phaseolus</taxon>
    </lineage>
</organism>
<accession>V7CTB6</accession>
<gene>
    <name evidence="2" type="ORF">PHAVU_001G068700g</name>
</gene>
<feature type="coiled-coil region" evidence="1">
    <location>
        <begin position="41"/>
        <end position="68"/>
    </location>
</feature>
<proteinExistence type="predicted"/>
<dbReference type="AlphaFoldDB" id="V7CTB6"/>
<keyword evidence="3" id="KW-1185">Reference proteome</keyword>
<dbReference type="Proteomes" id="UP000000226">
    <property type="component" value="Chromosome 1"/>
</dbReference>
<protein>
    <submittedName>
        <fullName evidence="2">Uncharacterized protein</fullName>
    </submittedName>
</protein>
<evidence type="ECO:0000256" key="1">
    <source>
        <dbReference type="SAM" id="Coils"/>
    </source>
</evidence>